<name>C1FIZ3_MICCC</name>
<dbReference type="OMA" id="YDYTHLP"/>
<evidence type="ECO:0000313" key="3">
    <source>
        <dbReference type="Proteomes" id="UP000002009"/>
    </source>
</evidence>
<dbReference type="EMBL" id="CP001577">
    <property type="protein sequence ID" value="ACO70264.1"/>
    <property type="molecule type" value="Genomic_DNA"/>
</dbReference>
<feature type="compositionally biased region" description="Basic and acidic residues" evidence="1">
    <location>
        <begin position="52"/>
        <end position="72"/>
    </location>
</feature>
<feature type="compositionally biased region" description="Basic and acidic residues" evidence="1">
    <location>
        <begin position="120"/>
        <end position="136"/>
    </location>
</feature>
<proteinExistence type="predicted"/>
<reference evidence="2 3" key="1">
    <citation type="journal article" date="2009" name="Science">
        <title>Green evolution and dynamic adaptations revealed by genomes of the marine picoeukaryotes Micromonas.</title>
        <authorList>
            <person name="Worden A.Z."/>
            <person name="Lee J.H."/>
            <person name="Mock T."/>
            <person name="Rouze P."/>
            <person name="Simmons M.P."/>
            <person name="Aerts A.L."/>
            <person name="Allen A.E."/>
            <person name="Cuvelier M.L."/>
            <person name="Derelle E."/>
            <person name="Everett M.V."/>
            <person name="Foulon E."/>
            <person name="Grimwood J."/>
            <person name="Gundlach H."/>
            <person name="Henrissat B."/>
            <person name="Napoli C."/>
            <person name="McDonald S.M."/>
            <person name="Parker M.S."/>
            <person name="Rombauts S."/>
            <person name="Salamov A."/>
            <person name="Von Dassow P."/>
            <person name="Badger J.H."/>
            <person name="Coutinho P.M."/>
            <person name="Demir E."/>
            <person name="Dubchak I."/>
            <person name="Gentemann C."/>
            <person name="Eikrem W."/>
            <person name="Gready J.E."/>
            <person name="John U."/>
            <person name="Lanier W."/>
            <person name="Lindquist E.A."/>
            <person name="Lucas S."/>
            <person name="Mayer K.F."/>
            <person name="Moreau H."/>
            <person name="Not F."/>
            <person name="Otillar R."/>
            <person name="Panaud O."/>
            <person name="Pangilinan J."/>
            <person name="Paulsen I."/>
            <person name="Piegu B."/>
            <person name="Poliakov A."/>
            <person name="Robbens S."/>
            <person name="Schmutz J."/>
            <person name="Toulza E."/>
            <person name="Wyss T."/>
            <person name="Zelensky A."/>
            <person name="Zhou K."/>
            <person name="Armbrust E.V."/>
            <person name="Bhattacharya D."/>
            <person name="Goodenough U.W."/>
            <person name="Van de Peer Y."/>
            <person name="Grigoriev I.V."/>
        </authorList>
    </citation>
    <scope>NUCLEOTIDE SEQUENCE [LARGE SCALE GENOMIC DNA]</scope>
    <source>
        <strain evidence="3">RCC299 / NOUM17</strain>
    </source>
</reference>
<dbReference type="InParanoid" id="C1FIZ3"/>
<dbReference type="KEGG" id="mis:MICPUN_103509"/>
<keyword evidence="3" id="KW-1185">Reference proteome</keyword>
<evidence type="ECO:0000313" key="2">
    <source>
        <dbReference type="EMBL" id="ACO70264.1"/>
    </source>
</evidence>
<protein>
    <submittedName>
        <fullName evidence="2">Uncharacterized protein</fullName>
    </submittedName>
</protein>
<feature type="region of interest" description="Disordered" evidence="1">
    <location>
        <begin position="114"/>
        <end position="136"/>
    </location>
</feature>
<accession>C1FIZ3</accession>
<gene>
    <name evidence="2" type="ORF">MICPUN_103509</name>
</gene>
<dbReference type="Proteomes" id="UP000002009">
    <property type="component" value="Chromosome 12"/>
</dbReference>
<dbReference type="eggNOG" id="ENOG502S82K">
    <property type="taxonomic scope" value="Eukaryota"/>
</dbReference>
<dbReference type="RefSeq" id="XP_002509006.1">
    <property type="nucleotide sequence ID" value="XM_002508960.1"/>
</dbReference>
<organism evidence="2 3">
    <name type="scientific">Micromonas commoda (strain RCC299 / NOUM17 / CCMP2709)</name>
    <name type="common">Picoplanktonic green alga</name>
    <dbReference type="NCBI Taxonomy" id="296587"/>
    <lineage>
        <taxon>Eukaryota</taxon>
        <taxon>Viridiplantae</taxon>
        <taxon>Chlorophyta</taxon>
        <taxon>Mamiellophyceae</taxon>
        <taxon>Mamiellales</taxon>
        <taxon>Mamiellaceae</taxon>
        <taxon>Micromonas</taxon>
    </lineage>
</organism>
<sequence length="136" mass="15332">MADPGAPRVKLPDGREVPPATARGGTQVPDHVLRAIYGDSLPAPEPSTPSRPHGDEDAQRAGEPQRLKLMSKAERYDESLKTWWKEYADRKNDEEEEHVSDSLLYDYTHLPRMTPAPNLTEDRLKHVEPMHGDGKK</sequence>
<dbReference type="OrthoDB" id="497784at2759"/>
<feature type="region of interest" description="Disordered" evidence="1">
    <location>
        <begin position="1"/>
        <end position="72"/>
    </location>
</feature>
<evidence type="ECO:0000256" key="1">
    <source>
        <dbReference type="SAM" id="MobiDB-lite"/>
    </source>
</evidence>
<dbReference type="GeneID" id="8248129"/>
<dbReference type="AlphaFoldDB" id="C1FIZ3"/>